<proteinExistence type="predicted"/>
<dbReference type="Gene3D" id="3.20.20.140">
    <property type="entry name" value="Metal-dependent hydrolases"/>
    <property type="match status" value="1"/>
</dbReference>
<dbReference type="GO" id="GO:0016812">
    <property type="term" value="F:hydrolase activity, acting on carbon-nitrogen (but not peptide) bonds, in cyclic amides"/>
    <property type="evidence" value="ECO:0007669"/>
    <property type="project" value="TreeGrafter"/>
</dbReference>
<dbReference type="EMBL" id="FLQS01000053">
    <property type="protein sequence ID" value="SBS78436.1"/>
    <property type="molecule type" value="Genomic_DNA"/>
</dbReference>
<reference evidence="2" key="1">
    <citation type="submission" date="2016-03" db="EMBL/GenBank/DDBJ databases">
        <authorList>
            <person name="Ploux O."/>
        </authorList>
    </citation>
    <scope>NUCLEOTIDE SEQUENCE</scope>
    <source>
        <strain evidence="2">UC10</strain>
    </source>
</reference>
<feature type="domain" description="Amidohydrolase 3" evidence="1">
    <location>
        <begin position="51"/>
        <end position="567"/>
    </location>
</feature>
<dbReference type="SUPFAM" id="SSF51556">
    <property type="entry name" value="Metallo-dependent hydrolases"/>
    <property type="match status" value="1"/>
</dbReference>
<organism evidence="2">
    <name type="scientific">uncultured Mycobacterium sp</name>
    <dbReference type="NCBI Taxonomy" id="171292"/>
    <lineage>
        <taxon>Bacteria</taxon>
        <taxon>Bacillati</taxon>
        <taxon>Actinomycetota</taxon>
        <taxon>Actinomycetes</taxon>
        <taxon>Mycobacteriales</taxon>
        <taxon>Mycobacteriaceae</taxon>
        <taxon>Mycobacterium</taxon>
        <taxon>environmental samples</taxon>
    </lineage>
</organism>
<dbReference type="InterPro" id="IPR050378">
    <property type="entry name" value="Metallo-dep_Hydrolases_sf"/>
</dbReference>
<keyword evidence="2" id="KW-0378">Hydrolase</keyword>
<evidence type="ECO:0000313" key="2">
    <source>
        <dbReference type="EMBL" id="SBS78436.1"/>
    </source>
</evidence>
<dbReference type="PANTHER" id="PTHR11647">
    <property type="entry name" value="HYDRANTOINASE/DIHYDROPYRIMIDINASE FAMILY MEMBER"/>
    <property type="match status" value="1"/>
</dbReference>
<gene>
    <name evidence="2" type="ORF">MHPYR_570036</name>
</gene>
<evidence type="ECO:0000259" key="1">
    <source>
        <dbReference type="Pfam" id="PF07969"/>
    </source>
</evidence>
<accession>A0A1Y5PI80</accession>
<dbReference type="InterPro" id="IPR011059">
    <property type="entry name" value="Metal-dep_hydrolase_composite"/>
</dbReference>
<dbReference type="GO" id="GO:0005829">
    <property type="term" value="C:cytosol"/>
    <property type="evidence" value="ECO:0007669"/>
    <property type="project" value="TreeGrafter"/>
</dbReference>
<dbReference type="SUPFAM" id="SSF51338">
    <property type="entry name" value="Composite domain of metallo-dependent hydrolases"/>
    <property type="match status" value="2"/>
</dbReference>
<dbReference type="InterPro" id="IPR032466">
    <property type="entry name" value="Metal_Hydrolase"/>
</dbReference>
<name>A0A1Y5PI80_9MYCO</name>
<sequence length="586" mass="62873">MYDLTITGGTVVDGTGDKPFRADIGIKDGRVVEVRRRDGDDSGLVGESAECIDATGKIVTPGFVDIHTHYDGQISWDGLLEPSSQHGVTTVVSGNCGVGFAPVQPGREQWLIELMEGVEDIPGTALTEGIKWGWESFPEYLDAVEKQSLAVDFGTQIAHGAVRGYAMGDRGARNEAATADDIAAMARIVQEAVEAGALGFSTSRTEAHRAIDGEPVPGTYAAEDELFALGRAMARGGQAVFEVAPAGTAGENLDGPMRELDWMVRLAAEIDRPLSFAMVQTQSAPDLWRKQLDIAGQALDDGIRVHPQFAARPFGMLFGFAGYHAFTHRPTFRKLKAELSPQELGTRLADPAVRAAILADTDLPPQPLPLFDALYAMIQHAPDSIYAIGDPPDYEPTPDQTVGAIARARGEDPLATMYDLMLESNGTAMLMMPFFNYVEGNHDAIHEMMSHRAGVSGLSDGGAHCGLICDASYPTFMLTHWARDRSRGPRFPLEYVVRKQTLDTATLFGLTDRGVLKVGKKADVNVIDLDALTLGVPLMAYDLPAGGKRLIQGASGYDATVVSGVVTRRHGADTGARPGKVLRGVR</sequence>
<dbReference type="CDD" id="cd01297">
    <property type="entry name" value="D-aminoacylase"/>
    <property type="match status" value="1"/>
</dbReference>
<dbReference type="Pfam" id="PF07969">
    <property type="entry name" value="Amidohydro_3"/>
    <property type="match status" value="1"/>
</dbReference>
<protein>
    <submittedName>
        <fullName evidence="2">Amidohydrolase 3</fullName>
    </submittedName>
</protein>
<dbReference type="AlphaFoldDB" id="A0A1Y5PI80"/>
<dbReference type="InterPro" id="IPR013108">
    <property type="entry name" value="Amidohydro_3"/>
</dbReference>
<dbReference type="PANTHER" id="PTHR11647:SF1">
    <property type="entry name" value="COLLAPSIN RESPONSE MEDIATOR PROTEIN"/>
    <property type="match status" value="1"/>
</dbReference>